<keyword evidence="11" id="KW-1185">Reference proteome</keyword>
<proteinExistence type="inferred from homology"/>
<dbReference type="Proteomes" id="UP000053890">
    <property type="component" value="Unassembled WGS sequence"/>
</dbReference>
<dbReference type="SUPFAM" id="SSF140718">
    <property type="entry name" value="Mediator hinge subcomplex-like"/>
    <property type="match status" value="1"/>
</dbReference>
<evidence type="ECO:0000256" key="8">
    <source>
        <dbReference type="RuleBase" id="RU366036"/>
    </source>
</evidence>
<dbReference type="OrthoDB" id="526653at2759"/>
<name>A0A194S925_RHOGW</name>
<comment type="subcellular location">
    <subcellularLocation>
        <location evidence="1 8">Nucleus</location>
    </subcellularLocation>
</comment>
<keyword evidence="4 8" id="KW-0805">Transcription regulation</keyword>
<protein>
    <recommendedName>
        <fullName evidence="3 8">Mediator of RNA polymerase II transcription subunit 21</fullName>
    </recommendedName>
</protein>
<comment type="subunit">
    <text evidence="8">Component of the Mediator complex.</text>
</comment>
<dbReference type="GeneID" id="28976655"/>
<feature type="compositionally biased region" description="Low complexity" evidence="9">
    <location>
        <begin position="89"/>
        <end position="98"/>
    </location>
</feature>
<dbReference type="RefSeq" id="XP_018273282.1">
    <property type="nucleotide sequence ID" value="XM_018416207.1"/>
</dbReference>
<dbReference type="InterPro" id="IPR037212">
    <property type="entry name" value="Med7/Med21-like"/>
</dbReference>
<gene>
    <name evidence="10" type="ORF">RHOBADRAFT_52170</name>
</gene>
<dbReference type="Gene3D" id="6.10.280.10">
    <property type="entry name" value="Mediator complex, subunit Med21"/>
    <property type="match status" value="1"/>
</dbReference>
<evidence type="ECO:0000256" key="7">
    <source>
        <dbReference type="ARBA" id="ARBA00023242"/>
    </source>
</evidence>
<dbReference type="InterPro" id="IPR021384">
    <property type="entry name" value="Mediator_Med21"/>
</dbReference>
<dbReference type="PANTHER" id="PTHR13381">
    <property type="entry name" value="RNA POLYMERASE II HOLOENZYME COMPONENT SRB7"/>
    <property type="match status" value="1"/>
</dbReference>
<feature type="region of interest" description="Disordered" evidence="9">
    <location>
        <begin position="89"/>
        <end position="109"/>
    </location>
</feature>
<comment type="similarity">
    <text evidence="2 8">Belongs to the Mediator complex subunit 21 family.</text>
</comment>
<evidence type="ECO:0000256" key="3">
    <source>
        <dbReference type="ARBA" id="ARBA00019691"/>
    </source>
</evidence>
<accession>A0A194S925</accession>
<dbReference type="GO" id="GO:0006357">
    <property type="term" value="P:regulation of transcription by RNA polymerase II"/>
    <property type="evidence" value="ECO:0007669"/>
    <property type="project" value="TreeGrafter"/>
</dbReference>
<dbReference type="OMA" id="AINRVEM"/>
<dbReference type="AlphaFoldDB" id="A0A194S925"/>
<keyword evidence="7 8" id="KW-0539">Nucleus</keyword>
<dbReference type="STRING" id="578459.A0A194S925"/>
<evidence type="ECO:0000256" key="2">
    <source>
        <dbReference type="ARBA" id="ARBA00005770"/>
    </source>
</evidence>
<comment type="function">
    <text evidence="8">Component of the Mediator complex, a coactivator involved in the regulated transcription of nearly all RNA polymerase II-dependent genes. Mediator functions as a bridge to convey information from gene-specific regulatory proteins to the basal RNA polymerase II transcription machinery. Mediator is recruited to promoters by direct interactions with regulatory proteins and serves as a scaffold for the assembly of a functional preinitiation complex with RNA polymerase II and the general transcription factors.</text>
</comment>
<evidence type="ECO:0000256" key="6">
    <source>
        <dbReference type="ARBA" id="ARBA00023163"/>
    </source>
</evidence>
<dbReference type="GO" id="GO:0016592">
    <property type="term" value="C:mediator complex"/>
    <property type="evidence" value="ECO:0007669"/>
    <property type="project" value="UniProtKB-UniRule"/>
</dbReference>
<reference evidence="10 11" key="1">
    <citation type="journal article" date="2015" name="Front. Microbiol.">
        <title>Genome sequence of the plant growth promoting endophytic yeast Rhodotorula graminis WP1.</title>
        <authorList>
            <person name="Firrincieli A."/>
            <person name="Otillar R."/>
            <person name="Salamov A."/>
            <person name="Schmutz J."/>
            <person name="Khan Z."/>
            <person name="Redman R.S."/>
            <person name="Fleck N.D."/>
            <person name="Lindquist E."/>
            <person name="Grigoriev I.V."/>
            <person name="Doty S.L."/>
        </authorList>
    </citation>
    <scope>NUCLEOTIDE SEQUENCE [LARGE SCALE GENOMIC DNA]</scope>
    <source>
        <strain evidence="10 11">WP1</strain>
    </source>
</reference>
<evidence type="ECO:0000313" key="11">
    <source>
        <dbReference type="Proteomes" id="UP000053890"/>
    </source>
</evidence>
<keyword evidence="6 8" id="KW-0804">Transcription</keyword>
<keyword evidence="5 8" id="KW-0010">Activator</keyword>
<dbReference type="Pfam" id="PF11221">
    <property type="entry name" value="Med21"/>
    <property type="match status" value="1"/>
</dbReference>
<dbReference type="GO" id="GO:0003712">
    <property type="term" value="F:transcription coregulator activity"/>
    <property type="evidence" value="ECO:0007669"/>
    <property type="project" value="TreeGrafter"/>
</dbReference>
<organism evidence="10 11">
    <name type="scientific">Rhodotorula graminis (strain WP1)</name>
    <dbReference type="NCBI Taxonomy" id="578459"/>
    <lineage>
        <taxon>Eukaryota</taxon>
        <taxon>Fungi</taxon>
        <taxon>Dikarya</taxon>
        <taxon>Basidiomycota</taxon>
        <taxon>Pucciniomycotina</taxon>
        <taxon>Microbotryomycetes</taxon>
        <taxon>Sporidiobolales</taxon>
        <taxon>Sporidiobolaceae</taxon>
        <taxon>Rhodotorula</taxon>
    </lineage>
</organism>
<feature type="compositionally biased region" description="Low complexity" evidence="9">
    <location>
        <begin position="146"/>
        <end position="161"/>
    </location>
</feature>
<feature type="region of interest" description="Disordered" evidence="9">
    <location>
        <begin position="137"/>
        <end position="169"/>
    </location>
</feature>
<evidence type="ECO:0000256" key="4">
    <source>
        <dbReference type="ARBA" id="ARBA00023015"/>
    </source>
</evidence>
<evidence type="ECO:0000256" key="1">
    <source>
        <dbReference type="ARBA" id="ARBA00004123"/>
    </source>
</evidence>
<sequence length="169" mass="18437">MEVGQELSHMDRLTQTQNSIDGLVRIMYSSLSYLSRKANFRQINPNFPVTQSIPGADPDDVFQANRKELVSDFLRKAKQLEFLIDALPSSAPAPTAAAEGTRDDDDDFRQLEDEMQQVNKEYLEALGQAESLHAQLQTSLHGVLESRSSAPSTAAPTAAASPAPPRPAA</sequence>
<evidence type="ECO:0000256" key="5">
    <source>
        <dbReference type="ARBA" id="ARBA00023159"/>
    </source>
</evidence>
<dbReference type="PANTHER" id="PTHR13381:SF0">
    <property type="entry name" value="MEDIATOR OF RNA POLYMERASE II TRANSCRIPTION SUBUNIT 21"/>
    <property type="match status" value="1"/>
</dbReference>
<evidence type="ECO:0000256" key="9">
    <source>
        <dbReference type="SAM" id="MobiDB-lite"/>
    </source>
</evidence>
<evidence type="ECO:0000313" key="10">
    <source>
        <dbReference type="EMBL" id="KPV77233.1"/>
    </source>
</evidence>
<dbReference type="EMBL" id="KQ474075">
    <property type="protein sequence ID" value="KPV77233.1"/>
    <property type="molecule type" value="Genomic_DNA"/>
</dbReference>